<dbReference type="GeneTree" id="ENSGT00940000164807"/>
<feature type="region of interest" description="Disordered" evidence="8">
    <location>
        <begin position="911"/>
        <end position="930"/>
    </location>
</feature>
<dbReference type="InterPro" id="IPR013087">
    <property type="entry name" value="Znf_C2H2_type"/>
</dbReference>
<dbReference type="Gene3D" id="3.30.160.60">
    <property type="entry name" value="Classic Zinc Finger"/>
    <property type="match status" value="5"/>
</dbReference>
<feature type="domain" description="C2H2-type" evidence="9">
    <location>
        <begin position="1817"/>
        <end position="1844"/>
    </location>
</feature>
<evidence type="ECO:0000256" key="8">
    <source>
        <dbReference type="SAM" id="MobiDB-lite"/>
    </source>
</evidence>
<dbReference type="KEGG" id="sluc:116039613"/>
<dbReference type="GeneID" id="116039613"/>
<evidence type="ECO:0000256" key="2">
    <source>
        <dbReference type="ARBA" id="ARBA00022723"/>
    </source>
</evidence>
<evidence type="ECO:0000256" key="5">
    <source>
        <dbReference type="ARBA" id="ARBA00022833"/>
    </source>
</evidence>
<feature type="domain" description="C2H2-type" evidence="9">
    <location>
        <begin position="1845"/>
        <end position="1871"/>
    </location>
</feature>
<feature type="domain" description="C2H2-type" evidence="9">
    <location>
        <begin position="1704"/>
        <end position="1731"/>
    </location>
</feature>
<dbReference type="RefSeq" id="XP_031140388.1">
    <property type="nucleotide sequence ID" value="XM_031284528.2"/>
</dbReference>
<dbReference type="PANTHER" id="PTHR16515">
    <property type="entry name" value="PR DOMAIN ZINC FINGER PROTEIN"/>
    <property type="match status" value="1"/>
</dbReference>
<dbReference type="Ensembl" id="ENSSLUT00000018062.1">
    <property type="protein sequence ID" value="ENSSLUP00000017496.1"/>
    <property type="gene ID" value="ENSSLUG00000008195.1"/>
</dbReference>
<feature type="compositionally biased region" description="Basic residues" evidence="8">
    <location>
        <begin position="1074"/>
        <end position="1084"/>
    </location>
</feature>
<comment type="subcellular location">
    <subcellularLocation>
        <location evidence="1">Nucleus</location>
    </subcellularLocation>
</comment>
<feature type="compositionally biased region" description="Polar residues" evidence="8">
    <location>
        <begin position="53"/>
        <end position="66"/>
    </location>
</feature>
<feature type="compositionally biased region" description="Basic and acidic residues" evidence="8">
    <location>
        <begin position="917"/>
        <end position="926"/>
    </location>
</feature>
<protein>
    <submittedName>
        <fullName evidence="10">Mucin-17-like</fullName>
    </submittedName>
</protein>
<dbReference type="PROSITE" id="PS00028">
    <property type="entry name" value="ZINC_FINGER_C2H2_1"/>
    <property type="match status" value="7"/>
</dbReference>
<feature type="compositionally biased region" description="Polar residues" evidence="8">
    <location>
        <begin position="405"/>
        <end position="416"/>
    </location>
</feature>
<dbReference type="GO" id="GO:0010468">
    <property type="term" value="P:regulation of gene expression"/>
    <property type="evidence" value="ECO:0007669"/>
    <property type="project" value="TreeGrafter"/>
</dbReference>
<feature type="region of interest" description="Disordered" evidence="8">
    <location>
        <begin position="1042"/>
        <end position="1449"/>
    </location>
</feature>
<feature type="region of interest" description="Disordered" evidence="8">
    <location>
        <begin position="49"/>
        <end position="87"/>
    </location>
</feature>
<dbReference type="GO" id="GO:0008270">
    <property type="term" value="F:zinc ion binding"/>
    <property type="evidence" value="ECO:0007669"/>
    <property type="project" value="UniProtKB-KW"/>
</dbReference>
<feature type="compositionally biased region" description="Polar residues" evidence="8">
    <location>
        <begin position="1416"/>
        <end position="1440"/>
    </location>
</feature>
<keyword evidence="2" id="KW-0479">Metal-binding</keyword>
<dbReference type="SMART" id="SM00355">
    <property type="entry name" value="ZnF_C2H2"/>
    <property type="match status" value="7"/>
</dbReference>
<evidence type="ECO:0000256" key="4">
    <source>
        <dbReference type="ARBA" id="ARBA00022771"/>
    </source>
</evidence>
<feature type="compositionally biased region" description="Polar residues" evidence="8">
    <location>
        <begin position="1495"/>
        <end position="1509"/>
    </location>
</feature>
<evidence type="ECO:0000256" key="7">
    <source>
        <dbReference type="PROSITE-ProRule" id="PRU00042"/>
    </source>
</evidence>
<sequence>MSTDDFQTKYSSVMEGMLKGAIAETTKLFETMVDDLKAEISKIKKENEDLKTKCSQFENERNQPTVDTRESEPPPGPSDGSEKRDRAVQCDLAPVRTVLVEQCQPLRHSSLQNQEQQCRYEEIEYYSLQDHNYGEPNTQRPFILVKQEVCVKQEHTYDDSPMQSVLVQEKVEPTDDAGSPWASACGAENEGPRIKEVCSIGEMPLHLKDEEDQVALELPCLGMDSEGAQYQSSGLEHSLVTSLAAIKDNMEEESQVSQKISETHGEPIPLEKRPLEVAQHQPEVEPLEKEQPSVVPQLCQRAKDKTSVNRQADVALQPYADVQSTNERLAQPTQLKKGEACGELKSGVAVGESSPQPELPVRRRRGRPPKKAKCLNQPVKEVGSPPVSLESSSRRSYLSRRCSSTNEKPSESQQPSVEIKEQAVQAPSTEGQPRGRCSSVTLQDALLLVEAMNQSTVENTFSSPQIMAAPPQTQCSPSIGTLQTVDEVPAEPQTPPCPDETHEVAGNLPITEVSTTTVDEVPAEPQTPPFPVATHEAAGNLVVTEASTTTQSTIEKLGAAPAAEDATLTNKAQTHIKAVIPKQQHTVTPSNATTSSMPSSTAAVHTRMQSHQQHPPLPLITSVAASKQGKAVSHKITAMPKSVSSLIPHKIAALFPTQLPIVLSTSLPHSTTAGLPLRRLSLASDPQKTTHPMSSKMLPVVPSQSTATSTDPQSGTLPQPKITIVIPRQMSAVASKKHQSQSIVLTTKQDSAKSSAPVTVSLSQLSSPSSQELSISADTQSASDKVGTKLDGMLNLESPKQIDAGSETINALTETRSSLNKSVGLLPAEPTTFEKKLTAVVRLTRLPFPVSPKEAVLVSRLLTDGSSKTQSKKDTTQKKPSSVVISTQPAKALALSTDICPNVKETSVTLSANTSEMSEKPNDIQKKAPLSSNDTILEESSDSAYVQPSTPSNVSATVLKNSTIAINTTEPPAVSGTAGEPTFNIDEEILEDCALPTDPPVEEKESSPVIRLISITTKETPEPQLQMTQAQFLAQLRVSPVMQEPKQASSDDHVDPTSSSDKKRLQRKGIVAKLRSHFKPHLQARRTITNPEPHRELETHTVNNKKRRLEKDSPNVKNTSRESIRLSSKNSGAVEDVTTPEKTTNDSASISPRRSGLSRAGVGPKRTGREPISVSSRRYKATRKPTRVSPRRSSSIEESANSKNTKSTLLRPRRSSLIQESASSKITKSTSVSPRRSSSNKESASSEKTKSTYVSPRRSSSIKESTSSEKTQSTSVSPRRSSSIKAKASSEKTKSTSVSPRRSSSIKEKASSEKTKSTSVSPRRSSSIKEKASSEKTKSTSVSPRRSSSSNESVNSESASPIKTKSSLVSPRRSSLIEEGASSEKTKFTLESPRRSSSSEKSASSEKTKSTPVSPRRSSLIQENASSKNTKPTSVSPRRSSSIEESVKTTSVILKRCEIGTTPKLPTNGTNVFCRRKCTLTKDGSSSQRGKREANSFSPRYSMTTNDASTKNKKSDTGSPSVRWPKLVKGGFSPGRTGESTPAKKPRLIEDGPGPQKNLRVANAKKLAKAAKAKTIAKMKNASQSQLQNGAETNLSAENRASCETVKKIKVKGVWIPPKMTVIDTPPAEKKKEAGSQDQTLVSPPSVSRFPMPVRAPPIVSPLQPLSVIGRRLLKNQCGECGRVLSSVAALESHVSLHKGRRPFSCTLCGKNFPDSKCLKRHGRVHRNGRIHICQKCGKGFVYSFGLTKHLQMVHSKIKPFICQICNKGFLTKRDVEAHIRIHTGEKPFHCDLCGRTFTRRVELNVHLRWHNGEKRHWCPYCGKGFLDFNNLKRHKYTHTGEKPHACPHCPKHFSQSGHVKKHVKNVHKIQ</sequence>
<dbReference type="SUPFAM" id="SSF57667">
    <property type="entry name" value="beta-beta-alpha zinc fingers"/>
    <property type="match status" value="4"/>
</dbReference>
<evidence type="ECO:0000313" key="11">
    <source>
        <dbReference type="Proteomes" id="UP000694568"/>
    </source>
</evidence>
<feature type="compositionally biased region" description="Low complexity" evidence="8">
    <location>
        <begin position="1251"/>
        <end position="1287"/>
    </location>
</feature>
<feature type="compositionally biased region" description="Polar residues" evidence="8">
    <location>
        <begin position="702"/>
        <end position="717"/>
    </location>
</feature>
<dbReference type="PANTHER" id="PTHR16515:SF66">
    <property type="entry name" value="C2H2-TYPE DOMAIN-CONTAINING PROTEIN"/>
    <property type="match status" value="1"/>
</dbReference>
<feature type="region of interest" description="Disordered" evidence="8">
    <location>
        <begin position="1481"/>
        <end position="1558"/>
    </location>
</feature>
<feature type="compositionally biased region" description="Basic and acidic residues" evidence="8">
    <location>
        <begin position="1109"/>
        <end position="1124"/>
    </location>
</feature>
<keyword evidence="11" id="KW-1185">Reference proteome</keyword>
<feature type="compositionally biased region" description="Basic and acidic residues" evidence="8">
    <location>
        <begin position="261"/>
        <end position="270"/>
    </location>
</feature>
<feature type="compositionally biased region" description="Basic and acidic residues" evidence="8">
    <location>
        <begin position="1327"/>
        <end position="1338"/>
    </location>
</feature>
<feature type="domain" description="C2H2-type" evidence="9">
    <location>
        <begin position="1676"/>
        <end position="1703"/>
    </location>
</feature>
<dbReference type="OrthoDB" id="40579at2759"/>
<feature type="compositionally biased region" description="Basic and acidic residues" evidence="8">
    <location>
        <begin position="1305"/>
        <end position="1316"/>
    </location>
</feature>
<feature type="compositionally biased region" description="Basic residues" evidence="8">
    <location>
        <begin position="1177"/>
        <end position="1190"/>
    </location>
</feature>
<feature type="compositionally biased region" description="Basic residues" evidence="8">
    <location>
        <begin position="362"/>
        <end position="373"/>
    </location>
</feature>
<name>A0A8C9XZL7_SANLU</name>
<gene>
    <name evidence="10" type="primary">LOC116039613</name>
</gene>
<dbReference type="PROSITE" id="PS50157">
    <property type="entry name" value="ZINC_FINGER_C2H2_2"/>
    <property type="match status" value="7"/>
</dbReference>
<feature type="compositionally biased region" description="Polar residues" evidence="8">
    <location>
        <begin position="1140"/>
        <end position="1152"/>
    </location>
</feature>
<reference evidence="10" key="1">
    <citation type="submission" date="2025-08" db="UniProtKB">
        <authorList>
            <consortium name="Ensembl"/>
        </authorList>
    </citation>
    <scope>IDENTIFICATION</scope>
</reference>
<keyword evidence="4 7" id="KW-0863">Zinc-finger</keyword>
<dbReference type="FunFam" id="3.30.160.60:FF:000690">
    <property type="entry name" value="Zinc finger protein 354C"/>
    <property type="match status" value="1"/>
</dbReference>
<feature type="domain" description="C2H2-type" evidence="9">
    <location>
        <begin position="1789"/>
        <end position="1816"/>
    </location>
</feature>
<feature type="region of interest" description="Disordered" evidence="8">
    <location>
        <begin position="685"/>
        <end position="719"/>
    </location>
</feature>
<feature type="compositionally biased region" description="Polar residues" evidence="8">
    <location>
        <begin position="1191"/>
        <end position="1208"/>
    </location>
</feature>
<dbReference type="Proteomes" id="UP000694568">
    <property type="component" value="Unplaced"/>
</dbReference>
<feature type="compositionally biased region" description="Polar residues" evidence="8">
    <location>
        <begin position="1363"/>
        <end position="1373"/>
    </location>
</feature>
<dbReference type="InterPro" id="IPR050331">
    <property type="entry name" value="Zinc_finger"/>
</dbReference>
<dbReference type="GO" id="GO:0005634">
    <property type="term" value="C:nucleus"/>
    <property type="evidence" value="ECO:0007669"/>
    <property type="project" value="UniProtKB-SubCell"/>
</dbReference>
<evidence type="ECO:0000259" key="9">
    <source>
        <dbReference type="PROSITE" id="PS50157"/>
    </source>
</evidence>
<feature type="domain" description="C2H2-type" evidence="9">
    <location>
        <begin position="1732"/>
        <end position="1760"/>
    </location>
</feature>
<feature type="compositionally biased region" description="Low complexity" evidence="8">
    <location>
        <begin position="1339"/>
        <end position="1361"/>
    </location>
</feature>
<feature type="compositionally biased region" description="Low complexity" evidence="8">
    <location>
        <begin position="388"/>
        <end position="404"/>
    </location>
</feature>
<dbReference type="FunFam" id="3.30.160.60:FF:000100">
    <property type="entry name" value="Zinc finger 45-like"/>
    <property type="match status" value="2"/>
</dbReference>
<accession>A0A8C9XZL7</accession>
<keyword evidence="6" id="KW-0539">Nucleus</keyword>
<feature type="domain" description="C2H2-type" evidence="9">
    <location>
        <begin position="1761"/>
        <end position="1788"/>
    </location>
</feature>
<evidence type="ECO:0000256" key="1">
    <source>
        <dbReference type="ARBA" id="ARBA00004123"/>
    </source>
</evidence>
<evidence type="ECO:0000256" key="3">
    <source>
        <dbReference type="ARBA" id="ARBA00022737"/>
    </source>
</evidence>
<feature type="compositionally biased region" description="Basic and acidic residues" evidence="8">
    <location>
        <begin position="1049"/>
        <end position="1063"/>
    </location>
</feature>
<keyword evidence="3" id="KW-0677">Repeat</keyword>
<feature type="region of interest" description="Disordered" evidence="8">
    <location>
        <begin position="346"/>
        <end position="437"/>
    </location>
</feature>
<feature type="compositionally biased region" description="Polar residues" evidence="8">
    <location>
        <begin position="1636"/>
        <end position="1646"/>
    </location>
</feature>
<reference evidence="10" key="2">
    <citation type="submission" date="2025-09" db="UniProtKB">
        <authorList>
            <consortium name="Ensembl"/>
        </authorList>
    </citation>
    <scope>IDENTIFICATION</scope>
</reference>
<organism evidence="10 11">
    <name type="scientific">Sander lucioperca</name>
    <name type="common">Pike-perch</name>
    <name type="synonym">Perca lucioperca</name>
    <dbReference type="NCBI Taxonomy" id="283035"/>
    <lineage>
        <taxon>Eukaryota</taxon>
        <taxon>Metazoa</taxon>
        <taxon>Chordata</taxon>
        <taxon>Craniata</taxon>
        <taxon>Vertebrata</taxon>
        <taxon>Euteleostomi</taxon>
        <taxon>Actinopterygii</taxon>
        <taxon>Neopterygii</taxon>
        <taxon>Teleostei</taxon>
        <taxon>Neoteleostei</taxon>
        <taxon>Acanthomorphata</taxon>
        <taxon>Eupercaria</taxon>
        <taxon>Perciformes</taxon>
        <taxon>Percoidei</taxon>
        <taxon>Percidae</taxon>
        <taxon>Luciopercinae</taxon>
        <taxon>Sander</taxon>
    </lineage>
</organism>
<dbReference type="FunFam" id="3.30.160.60:FF:000072">
    <property type="entry name" value="zinc finger protein 143 isoform X1"/>
    <property type="match status" value="1"/>
</dbReference>
<evidence type="ECO:0000313" key="10">
    <source>
        <dbReference type="Ensembl" id="ENSSLUP00000017496.1"/>
    </source>
</evidence>
<dbReference type="InterPro" id="IPR036236">
    <property type="entry name" value="Znf_C2H2_sf"/>
</dbReference>
<feature type="region of interest" description="Disordered" evidence="8">
    <location>
        <begin position="251"/>
        <end position="270"/>
    </location>
</feature>
<feature type="compositionally biased region" description="Low complexity" evidence="8">
    <location>
        <begin position="1227"/>
        <end position="1243"/>
    </location>
</feature>
<keyword evidence="5" id="KW-0862">Zinc</keyword>
<proteinExistence type="predicted"/>
<feature type="compositionally biased region" description="Basic and acidic residues" evidence="8">
    <location>
        <begin position="1382"/>
        <end position="1409"/>
    </location>
</feature>
<dbReference type="Pfam" id="PF00096">
    <property type="entry name" value="zf-C2H2"/>
    <property type="match status" value="3"/>
</dbReference>
<feature type="compositionally biased region" description="Polar residues" evidence="8">
    <location>
        <begin position="1216"/>
        <end position="1226"/>
    </location>
</feature>
<evidence type="ECO:0000256" key="6">
    <source>
        <dbReference type="ARBA" id="ARBA00023242"/>
    </source>
</evidence>
<feature type="region of interest" description="Disordered" evidence="8">
    <location>
        <begin position="1626"/>
        <end position="1648"/>
    </location>
</feature>